<comment type="caution">
    <text evidence="8">The sequence shown here is derived from an EMBL/GenBank/DDBJ whole genome shotgun (WGS) entry which is preliminary data.</text>
</comment>
<feature type="transmembrane region" description="Helical" evidence="6">
    <location>
        <begin position="107"/>
        <end position="124"/>
    </location>
</feature>
<dbReference type="NCBIfam" id="NF037997">
    <property type="entry name" value="Na_Pi_symport"/>
    <property type="match status" value="1"/>
</dbReference>
<evidence type="ECO:0000256" key="3">
    <source>
        <dbReference type="ARBA" id="ARBA00022692"/>
    </source>
</evidence>
<organism evidence="8 9">
    <name type="scientific">Kiloniella laminariae</name>
    <dbReference type="NCBI Taxonomy" id="454162"/>
    <lineage>
        <taxon>Bacteria</taxon>
        <taxon>Pseudomonadati</taxon>
        <taxon>Pseudomonadota</taxon>
        <taxon>Alphaproteobacteria</taxon>
        <taxon>Rhodospirillales</taxon>
        <taxon>Kiloniellaceae</taxon>
        <taxon>Kiloniella</taxon>
    </lineage>
</organism>
<feature type="domain" description="PhoU" evidence="7">
    <location>
        <begin position="343"/>
        <end position="423"/>
    </location>
</feature>
<keyword evidence="5 6" id="KW-0472">Membrane</keyword>
<evidence type="ECO:0000256" key="1">
    <source>
        <dbReference type="ARBA" id="ARBA00004651"/>
    </source>
</evidence>
<name>A0ABT4LPC3_9PROT</name>
<dbReference type="NCBIfam" id="TIGR00704">
    <property type="entry name" value="NaPi_cotrn_rel"/>
    <property type="match status" value="1"/>
</dbReference>
<comment type="subcellular location">
    <subcellularLocation>
        <location evidence="1">Cell membrane</location>
        <topology evidence="1">Multi-pass membrane protein</topology>
    </subcellularLocation>
</comment>
<keyword evidence="3 6" id="KW-0812">Transmembrane</keyword>
<reference evidence="8" key="1">
    <citation type="submission" date="2022-12" db="EMBL/GenBank/DDBJ databases">
        <title>Bacterial isolates from different developmental stages of Nematostella vectensis.</title>
        <authorList>
            <person name="Fraune S."/>
        </authorList>
    </citation>
    <scope>NUCLEOTIDE SEQUENCE</scope>
    <source>
        <strain evidence="8">G21630-S1</strain>
    </source>
</reference>
<keyword evidence="4 6" id="KW-1133">Transmembrane helix</keyword>
<evidence type="ECO:0000313" key="8">
    <source>
        <dbReference type="EMBL" id="MCZ4282963.1"/>
    </source>
</evidence>
<evidence type="ECO:0000259" key="7">
    <source>
        <dbReference type="Pfam" id="PF01895"/>
    </source>
</evidence>
<evidence type="ECO:0000256" key="5">
    <source>
        <dbReference type="ARBA" id="ARBA00023136"/>
    </source>
</evidence>
<dbReference type="Proteomes" id="UP001069802">
    <property type="component" value="Unassembled WGS sequence"/>
</dbReference>
<gene>
    <name evidence="8" type="ORF">O4H49_19425</name>
</gene>
<dbReference type="PANTHER" id="PTHR10010">
    <property type="entry name" value="SOLUTE CARRIER FAMILY 34 SODIUM PHOSPHATE , MEMBER 2-RELATED"/>
    <property type="match status" value="1"/>
</dbReference>
<dbReference type="Gene3D" id="1.20.58.220">
    <property type="entry name" value="Phosphate transport system protein phou homolog 2, domain 2"/>
    <property type="match status" value="1"/>
</dbReference>
<dbReference type="InterPro" id="IPR038078">
    <property type="entry name" value="PhoU-like_sf"/>
</dbReference>
<dbReference type="EMBL" id="JAPWGY010000013">
    <property type="protein sequence ID" value="MCZ4282963.1"/>
    <property type="molecule type" value="Genomic_DNA"/>
</dbReference>
<feature type="transmembrane region" description="Helical" evidence="6">
    <location>
        <begin position="285"/>
        <end position="306"/>
    </location>
</feature>
<feature type="domain" description="PhoU" evidence="7">
    <location>
        <begin position="450"/>
        <end position="532"/>
    </location>
</feature>
<feature type="transmembrane region" description="Helical" evidence="6">
    <location>
        <begin position="206"/>
        <end position="226"/>
    </location>
</feature>
<feature type="transmembrane region" description="Helical" evidence="6">
    <location>
        <begin position="136"/>
        <end position="154"/>
    </location>
</feature>
<dbReference type="Pfam" id="PF01895">
    <property type="entry name" value="PhoU"/>
    <property type="match status" value="2"/>
</dbReference>
<feature type="transmembrane region" description="Helical" evidence="6">
    <location>
        <begin position="174"/>
        <end position="199"/>
    </location>
</feature>
<sequence>MSGFELLLKIAGGVALLLWATRMVRTGVMRAYGSHLRRFLGSATRNTVTAFGMGIGMAGILQSSTATALLTVAFAGKGLIAIAPALAVMLGADVGSTLVVQVLSLDISWLSPVLILLGFVLFTTRPSMTLRHMGRVLIGLGLMLLSLKLVVAASEPMRDSVTLQNILIPLSEEPVIAVILAALITWVTHSSVAMVLLIMSLTLAGVVPPALGLTLVLGANVGAGIVPMALTMAEVPAARRIPVGNFLFRLLGVLMILPFMKLIGPYVAEISGPDLGRQIANFHTAFNLALALVFLPFIGLMTHFMARVLPDKPGSADDLRPKYLDVTVIKSPTVAVACATREVLRLADVVENMLRRVIEVFSGNDPVLLEEVSKSDDLVDDLHEAIKLYLTQVSKNELDEETSSRCVELIAFTTNLEHIGDIIDKNLLEIANQKIKKRLEFSEQGWKELVELHRRTLDQMQLAMTAFVSGDVDIARQLIAGKEQFRTMEQAAGEKHLQRLRDGRIESIESSALHIDMIRDLKRINSHLTSVAYPILDASGELRESRLRVRPKSEGTTVAEANG</sequence>
<feature type="transmembrane region" description="Helical" evidence="6">
    <location>
        <begin position="79"/>
        <end position="101"/>
    </location>
</feature>
<dbReference type="InterPro" id="IPR004633">
    <property type="entry name" value="NaPi_cotrn-rel/YqeW-like"/>
</dbReference>
<protein>
    <submittedName>
        <fullName evidence="8">Na/Pi cotransporter family protein</fullName>
    </submittedName>
</protein>
<dbReference type="Pfam" id="PF02690">
    <property type="entry name" value="Na_Pi_cotrans"/>
    <property type="match status" value="2"/>
</dbReference>
<dbReference type="PANTHER" id="PTHR10010:SF46">
    <property type="entry name" value="SODIUM-DEPENDENT PHOSPHATE TRANSPORT PROTEIN 2B"/>
    <property type="match status" value="1"/>
</dbReference>
<evidence type="ECO:0000256" key="2">
    <source>
        <dbReference type="ARBA" id="ARBA00022475"/>
    </source>
</evidence>
<dbReference type="SUPFAM" id="SSF109755">
    <property type="entry name" value="PhoU-like"/>
    <property type="match status" value="1"/>
</dbReference>
<evidence type="ECO:0000313" key="9">
    <source>
        <dbReference type="Proteomes" id="UP001069802"/>
    </source>
</evidence>
<feature type="transmembrane region" description="Helical" evidence="6">
    <location>
        <begin position="50"/>
        <end position="72"/>
    </location>
</feature>
<evidence type="ECO:0000256" key="6">
    <source>
        <dbReference type="SAM" id="Phobius"/>
    </source>
</evidence>
<proteinExistence type="predicted"/>
<evidence type="ECO:0000256" key="4">
    <source>
        <dbReference type="ARBA" id="ARBA00022989"/>
    </source>
</evidence>
<keyword evidence="9" id="KW-1185">Reference proteome</keyword>
<dbReference type="InterPro" id="IPR003841">
    <property type="entry name" value="Na/Pi_transpt"/>
</dbReference>
<keyword evidence="2" id="KW-1003">Cell membrane</keyword>
<dbReference type="RefSeq" id="WP_269425105.1">
    <property type="nucleotide sequence ID" value="NZ_JAPWGY010000013.1"/>
</dbReference>
<dbReference type="InterPro" id="IPR026022">
    <property type="entry name" value="PhoU_dom"/>
</dbReference>
<feature type="transmembrane region" description="Helical" evidence="6">
    <location>
        <begin position="246"/>
        <end position="264"/>
    </location>
</feature>
<accession>A0ABT4LPC3</accession>